<organism evidence="2 3">
    <name type="scientific">Mesorhizobium abyssinicae</name>
    <dbReference type="NCBI Taxonomy" id="1209958"/>
    <lineage>
        <taxon>Bacteria</taxon>
        <taxon>Pseudomonadati</taxon>
        <taxon>Pseudomonadota</taxon>
        <taxon>Alphaproteobacteria</taxon>
        <taxon>Hyphomicrobiales</taxon>
        <taxon>Phyllobacteriaceae</taxon>
        <taxon>Mesorhizobium</taxon>
    </lineage>
</organism>
<sequence>MDVRNLIGRLSSTLLRQRAAASPAAFRPSRDALADVPLKPRPRPPFRPQPPIRPASNM</sequence>
<dbReference type="Proteomes" id="UP001276564">
    <property type="component" value="Unassembled WGS sequence"/>
</dbReference>
<dbReference type="EMBL" id="JAVIIP010000027">
    <property type="protein sequence ID" value="MDX8541785.1"/>
    <property type="molecule type" value="Genomic_DNA"/>
</dbReference>
<accession>A0ABU5AWS5</accession>
<evidence type="ECO:0000256" key="1">
    <source>
        <dbReference type="SAM" id="MobiDB-lite"/>
    </source>
</evidence>
<proteinExistence type="predicted"/>
<evidence type="ECO:0000313" key="3">
    <source>
        <dbReference type="Proteomes" id="UP001276564"/>
    </source>
</evidence>
<gene>
    <name evidence="2" type="ORF">RFM23_29675</name>
</gene>
<evidence type="ECO:0000313" key="2">
    <source>
        <dbReference type="EMBL" id="MDX8541785.1"/>
    </source>
</evidence>
<feature type="compositionally biased region" description="Pro residues" evidence="1">
    <location>
        <begin position="43"/>
        <end position="58"/>
    </location>
</feature>
<reference evidence="2 3" key="1">
    <citation type="submission" date="2023-08" db="EMBL/GenBank/DDBJ databases">
        <title>Implementing the SeqCode for naming new Mesorhizobium species isolated from Vachellia karroo root nodules.</title>
        <authorList>
            <person name="Van Lill M."/>
        </authorList>
    </citation>
    <scope>NUCLEOTIDE SEQUENCE [LARGE SCALE GENOMIC DNA]</scope>
    <source>
        <strain evidence="2 3">VK4B</strain>
    </source>
</reference>
<comment type="caution">
    <text evidence="2">The sequence shown here is derived from an EMBL/GenBank/DDBJ whole genome shotgun (WGS) entry which is preliminary data.</text>
</comment>
<feature type="region of interest" description="Disordered" evidence="1">
    <location>
        <begin position="20"/>
        <end position="58"/>
    </location>
</feature>
<name>A0ABU5AWS5_9HYPH</name>
<keyword evidence="3" id="KW-1185">Reference proteome</keyword>
<dbReference type="RefSeq" id="WP_189340408.1">
    <property type="nucleotide sequence ID" value="NZ_JAVIIP010000027.1"/>
</dbReference>
<protein>
    <submittedName>
        <fullName evidence="2">Uncharacterized protein</fullName>
    </submittedName>
</protein>